<feature type="transmembrane region" description="Helical" evidence="5">
    <location>
        <begin position="172"/>
        <end position="192"/>
    </location>
</feature>
<comment type="subcellular location">
    <subcellularLocation>
        <location evidence="1">Membrane</location>
        <topology evidence="1">Multi-pass membrane protein</topology>
    </subcellularLocation>
</comment>
<evidence type="ECO:0000313" key="7">
    <source>
        <dbReference type="Proteomes" id="UP001186944"/>
    </source>
</evidence>
<keyword evidence="3 5" id="KW-1133">Transmembrane helix</keyword>
<evidence type="ECO:0000313" key="6">
    <source>
        <dbReference type="EMBL" id="KAK3099442.1"/>
    </source>
</evidence>
<evidence type="ECO:0000256" key="3">
    <source>
        <dbReference type="ARBA" id="ARBA00022989"/>
    </source>
</evidence>
<dbReference type="Proteomes" id="UP001186944">
    <property type="component" value="Unassembled WGS sequence"/>
</dbReference>
<keyword evidence="4 5" id="KW-0472">Membrane</keyword>
<keyword evidence="7" id="KW-1185">Reference proteome</keyword>
<reference evidence="6" key="1">
    <citation type="submission" date="2019-08" db="EMBL/GenBank/DDBJ databases">
        <title>The improved chromosome-level genome for the pearl oyster Pinctada fucata martensii using PacBio sequencing and Hi-C.</title>
        <authorList>
            <person name="Zheng Z."/>
        </authorList>
    </citation>
    <scope>NUCLEOTIDE SEQUENCE</scope>
    <source>
        <strain evidence="6">ZZ-2019</strain>
        <tissue evidence="6">Adductor muscle</tissue>
    </source>
</reference>
<dbReference type="InterPro" id="IPR036259">
    <property type="entry name" value="MFS_trans_sf"/>
</dbReference>
<feature type="transmembrane region" description="Helical" evidence="5">
    <location>
        <begin position="57"/>
        <end position="75"/>
    </location>
</feature>
<feature type="transmembrane region" description="Helical" evidence="5">
    <location>
        <begin position="111"/>
        <end position="131"/>
    </location>
</feature>
<dbReference type="GO" id="GO:0016020">
    <property type="term" value="C:membrane"/>
    <property type="evidence" value="ECO:0007669"/>
    <property type="project" value="UniProtKB-SubCell"/>
</dbReference>
<evidence type="ECO:0000256" key="4">
    <source>
        <dbReference type="ARBA" id="ARBA00023136"/>
    </source>
</evidence>
<feature type="transmembrane region" description="Helical" evidence="5">
    <location>
        <begin position="143"/>
        <end position="166"/>
    </location>
</feature>
<name>A0AA89C4U4_PINIB</name>
<sequence length="193" mass="21245">MVSPMRWHITSPIAMKDLYFPNVTLNSTDNVGCDFKNITAQDKHIADVVQEKVSQWSIYYTVARGITCLVATSLYGSLSDRYGRKRLLFLSLMGVCIESGLRFSFTISYLILAAAFYALKFACVPILRSTMSILTPEDKQDSIFGAIAVFENICSMCGSAMAGAVYSATVPIYKGFVFFVMAGFNVVATVLIT</sequence>
<evidence type="ECO:0000256" key="1">
    <source>
        <dbReference type="ARBA" id="ARBA00004141"/>
    </source>
</evidence>
<organism evidence="6 7">
    <name type="scientific">Pinctada imbricata</name>
    <name type="common">Atlantic pearl-oyster</name>
    <name type="synonym">Pinctada martensii</name>
    <dbReference type="NCBI Taxonomy" id="66713"/>
    <lineage>
        <taxon>Eukaryota</taxon>
        <taxon>Metazoa</taxon>
        <taxon>Spiralia</taxon>
        <taxon>Lophotrochozoa</taxon>
        <taxon>Mollusca</taxon>
        <taxon>Bivalvia</taxon>
        <taxon>Autobranchia</taxon>
        <taxon>Pteriomorphia</taxon>
        <taxon>Pterioida</taxon>
        <taxon>Pterioidea</taxon>
        <taxon>Pteriidae</taxon>
        <taxon>Pinctada</taxon>
    </lineage>
</organism>
<evidence type="ECO:0008006" key="8">
    <source>
        <dbReference type="Google" id="ProtNLM"/>
    </source>
</evidence>
<dbReference type="AlphaFoldDB" id="A0AA89C4U4"/>
<accession>A0AA89C4U4</accession>
<proteinExistence type="predicted"/>
<dbReference type="InterPro" id="IPR011701">
    <property type="entry name" value="MFS"/>
</dbReference>
<evidence type="ECO:0000256" key="5">
    <source>
        <dbReference type="SAM" id="Phobius"/>
    </source>
</evidence>
<dbReference type="PANTHER" id="PTHR23507">
    <property type="entry name" value="ZGC:174356"/>
    <property type="match status" value="1"/>
</dbReference>
<dbReference type="GO" id="GO:0022857">
    <property type="term" value="F:transmembrane transporter activity"/>
    <property type="evidence" value="ECO:0007669"/>
    <property type="project" value="InterPro"/>
</dbReference>
<comment type="caution">
    <text evidence="6">The sequence shown here is derived from an EMBL/GenBank/DDBJ whole genome shotgun (WGS) entry which is preliminary data.</text>
</comment>
<dbReference type="Pfam" id="PF07690">
    <property type="entry name" value="MFS_1"/>
    <property type="match status" value="1"/>
</dbReference>
<dbReference type="Gene3D" id="1.20.1250.20">
    <property type="entry name" value="MFS general substrate transporter like domains"/>
    <property type="match status" value="1"/>
</dbReference>
<dbReference type="PANTHER" id="PTHR23507:SF1">
    <property type="entry name" value="FI18259P1-RELATED"/>
    <property type="match status" value="1"/>
</dbReference>
<keyword evidence="2 5" id="KW-0812">Transmembrane</keyword>
<gene>
    <name evidence="6" type="ORF">FSP39_004409</name>
</gene>
<dbReference type="EMBL" id="VSWD01000006">
    <property type="protein sequence ID" value="KAK3099442.1"/>
    <property type="molecule type" value="Genomic_DNA"/>
</dbReference>
<evidence type="ECO:0000256" key="2">
    <source>
        <dbReference type="ARBA" id="ARBA00022692"/>
    </source>
</evidence>
<dbReference type="SUPFAM" id="SSF103473">
    <property type="entry name" value="MFS general substrate transporter"/>
    <property type="match status" value="1"/>
</dbReference>
<protein>
    <recommendedName>
        <fullName evidence="8">Major facilitator superfamily (MFS) profile domain-containing protein</fullName>
    </recommendedName>
</protein>